<keyword evidence="3" id="KW-1185">Reference proteome</keyword>
<dbReference type="InterPro" id="IPR036291">
    <property type="entry name" value="NAD(P)-bd_dom_sf"/>
</dbReference>
<dbReference type="Gene3D" id="3.40.50.720">
    <property type="entry name" value="NAD(P)-binding Rossmann-like Domain"/>
    <property type="match status" value="1"/>
</dbReference>
<dbReference type="SUPFAM" id="SSF51735">
    <property type="entry name" value="NAD(P)-binding Rossmann-fold domains"/>
    <property type="match status" value="1"/>
</dbReference>
<dbReference type="EMBL" id="CP043499">
    <property type="protein sequence ID" value="QFY62866.1"/>
    <property type="molecule type" value="Genomic_DNA"/>
</dbReference>
<evidence type="ECO:0000313" key="3">
    <source>
        <dbReference type="Proteomes" id="UP000326881"/>
    </source>
</evidence>
<evidence type="ECO:0000313" key="2">
    <source>
        <dbReference type="EMBL" id="QFY62866.1"/>
    </source>
</evidence>
<dbReference type="Pfam" id="PF01370">
    <property type="entry name" value="Epimerase"/>
    <property type="match status" value="1"/>
</dbReference>
<proteinExistence type="predicted"/>
<dbReference type="AlphaFoldDB" id="A0A5Q0CAF5"/>
<geneLocation type="plasmid" evidence="2 3">
    <name>unnamed</name>
</geneLocation>
<feature type="domain" description="NAD-dependent epimerase/dehydratase" evidence="1">
    <location>
        <begin position="3"/>
        <end position="212"/>
    </location>
</feature>
<organism evidence="2 3">
    <name type="scientific">Rhizobium grahamii</name>
    <dbReference type="NCBI Taxonomy" id="1120045"/>
    <lineage>
        <taxon>Bacteria</taxon>
        <taxon>Pseudomonadati</taxon>
        <taxon>Pseudomonadota</taxon>
        <taxon>Alphaproteobacteria</taxon>
        <taxon>Hyphomicrobiales</taxon>
        <taxon>Rhizobiaceae</taxon>
        <taxon>Rhizobium/Agrobacterium group</taxon>
        <taxon>Rhizobium</taxon>
    </lineage>
</organism>
<evidence type="ECO:0000259" key="1">
    <source>
        <dbReference type="Pfam" id="PF01370"/>
    </source>
</evidence>
<accession>A0A5Q0CAF5</accession>
<keyword evidence="2" id="KW-0614">Plasmid</keyword>
<dbReference type="InterPro" id="IPR001509">
    <property type="entry name" value="Epimerase_deHydtase"/>
</dbReference>
<gene>
    <name evidence="2" type="ORF">FZ934_21180</name>
</gene>
<dbReference type="PANTHER" id="PTHR43245">
    <property type="entry name" value="BIFUNCTIONAL POLYMYXIN RESISTANCE PROTEIN ARNA"/>
    <property type="match status" value="1"/>
</dbReference>
<sequence>MFLITGASGFIGKGLQETLKQRGLPYRAVSRRALPGYFPISDVGTDTDWSEALKGIDTVVHLAAANQNVIEGKTDDSSYRTVNVDGTARLAEQAATAGVKRFIFLSSIKANGEMTVPGRPFTPTSIPSPESAYGRSKLEAEQRLAEIGERTGLTTISIRPPLVYGEGGRGSFEALAGLVRKRLPLPLRSVENRRSMIYLENLTDLIVTAALRPTVTSKVLLPSDGDAVSTPQLLRMIASAAGTSAMLLPFPVVVLERAARMLGKAELVQRLTQSLEVDGSQTCGSLGWTPPFTMREGLDRVLSPRPREKE</sequence>
<dbReference type="RefSeq" id="WP_153272851.1">
    <property type="nucleotide sequence ID" value="NZ_CP043499.1"/>
</dbReference>
<dbReference type="PANTHER" id="PTHR43245:SF58">
    <property type="entry name" value="BLL5923 PROTEIN"/>
    <property type="match status" value="1"/>
</dbReference>
<reference evidence="2 3" key="1">
    <citation type="submission" date="2019-08" db="EMBL/GenBank/DDBJ databases">
        <title>Prosopis cineraria nodule microbiome.</title>
        <authorList>
            <person name="Ali R."/>
            <person name="Chaluvadi S.R."/>
            <person name="Wang X."/>
        </authorList>
    </citation>
    <scope>NUCLEOTIDE SEQUENCE [LARGE SCALE GENOMIC DNA]</scope>
    <source>
        <strain evidence="2 3">BG7</strain>
        <plasmid evidence="2 3">unnamed</plasmid>
    </source>
</reference>
<dbReference type="Proteomes" id="UP000326881">
    <property type="component" value="Plasmid unnamed"/>
</dbReference>
<dbReference type="InterPro" id="IPR050177">
    <property type="entry name" value="Lipid_A_modif_metabolic_enz"/>
</dbReference>
<dbReference type="KEGG" id="rgr:FZ934_21180"/>
<name>A0A5Q0CAF5_9HYPH</name>
<protein>
    <submittedName>
        <fullName evidence="2">NAD-dependent epimerase/dehydratase family protein</fullName>
    </submittedName>
</protein>
<dbReference type="OrthoDB" id="9814124at2"/>